<dbReference type="OrthoDB" id="19996at2759"/>
<dbReference type="InParanoid" id="A0A1X7UMZ5"/>
<accession>A0A1X7UMZ5</accession>
<feature type="compositionally biased region" description="Polar residues" evidence="1">
    <location>
        <begin position="145"/>
        <end position="155"/>
    </location>
</feature>
<feature type="region of interest" description="Disordered" evidence="1">
    <location>
        <begin position="48"/>
        <end position="155"/>
    </location>
</feature>
<evidence type="ECO:0000259" key="2">
    <source>
        <dbReference type="SMART" id="SM00685"/>
    </source>
</evidence>
<feature type="compositionally biased region" description="Gly residues" evidence="1">
    <location>
        <begin position="17"/>
        <end position="29"/>
    </location>
</feature>
<dbReference type="InterPro" id="IPR039725">
    <property type="entry name" value="CC2D1A/B"/>
</dbReference>
<proteinExistence type="predicted"/>
<sequence length="260" mass="27020">MPGRKDKKKDRGEKPKGGGGLASFLGVGGMPEFNDEDLEAELLAMTGGGVSKGKKKGSSSGGGGASLADIDKMLSSAHKLGEETGEGDDDEDDDMDVDDADLLAELEGMEDDDDEDADDSMEITVERPPVRQKPTPPAPVKPAGKTSSSNNLQTVNERLSAYRSASAAAKAKGETSKVRRYERAITSMNEMVKDLKAGKRVNMEELPPEVFVPSGGGGGGGGASGSGSLASKGKPQPEKVDDDEFAELAEWAGISTDKGK</sequence>
<evidence type="ECO:0000313" key="3">
    <source>
        <dbReference type="EnsemblMetazoa" id="Aqu2.1.29355_001"/>
    </source>
</evidence>
<feature type="region of interest" description="Disordered" evidence="1">
    <location>
        <begin position="208"/>
        <end position="260"/>
    </location>
</feature>
<reference evidence="3" key="1">
    <citation type="submission" date="2017-05" db="UniProtKB">
        <authorList>
            <consortium name="EnsemblMetazoa"/>
        </authorList>
    </citation>
    <scope>IDENTIFICATION</scope>
</reference>
<feature type="region of interest" description="Disordered" evidence="1">
    <location>
        <begin position="1"/>
        <end position="32"/>
    </location>
</feature>
<dbReference type="STRING" id="400682.A0A1X7UMZ5"/>
<dbReference type="SMART" id="SM00685">
    <property type="entry name" value="DM14"/>
    <property type="match status" value="1"/>
</dbReference>
<dbReference type="AlphaFoldDB" id="A0A1X7UMZ5"/>
<protein>
    <recommendedName>
        <fullName evidence="2">DM14 domain-containing protein</fullName>
    </recommendedName>
</protein>
<name>A0A1X7UMZ5_AMPQE</name>
<dbReference type="Pfam" id="PF21528">
    <property type="entry name" value="CC2D1A-B_DM14"/>
    <property type="match status" value="1"/>
</dbReference>
<dbReference type="InterPro" id="IPR006608">
    <property type="entry name" value="CC2D1A/B_DM14"/>
</dbReference>
<dbReference type="GO" id="GO:0001227">
    <property type="term" value="F:DNA-binding transcription repressor activity, RNA polymerase II-specific"/>
    <property type="evidence" value="ECO:0007669"/>
    <property type="project" value="InterPro"/>
</dbReference>
<dbReference type="eggNOG" id="KOG3837">
    <property type="taxonomic scope" value="Eukaryota"/>
</dbReference>
<organism evidence="3">
    <name type="scientific">Amphimedon queenslandica</name>
    <name type="common">Sponge</name>
    <dbReference type="NCBI Taxonomy" id="400682"/>
    <lineage>
        <taxon>Eukaryota</taxon>
        <taxon>Metazoa</taxon>
        <taxon>Porifera</taxon>
        <taxon>Demospongiae</taxon>
        <taxon>Heteroscleromorpha</taxon>
        <taxon>Haplosclerida</taxon>
        <taxon>Niphatidae</taxon>
        <taxon>Amphimedon</taxon>
    </lineage>
</organism>
<dbReference type="PANTHER" id="PTHR13076">
    <property type="entry name" value="COILED-COIL AND C2 DOMAIN-CONTAINING PROTEIN 1-LIKE"/>
    <property type="match status" value="1"/>
</dbReference>
<dbReference type="EnsemblMetazoa" id="Aqu2.1.29355_001">
    <property type="protein sequence ID" value="Aqu2.1.29355_001"/>
    <property type="gene ID" value="Aqu2.1.29355"/>
</dbReference>
<feature type="domain" description="DM14" evidence="2">
    <location>
        <begin position="152"/>
        <end position="210"/>
    </location>
</feature>
<dbReference type="PANTHER" id="PTHR13076:SF9">
    <property type="entry name" value="COILED-COIL AND C2 DOMAIN-CONTAINING PROTEIN 1-LIKE"/>
    <property type="match status" value="1"/>
</dbReference>
<feature type="compositionally biased region" description="Acidic residues" evidence="1">
    <location>
        <begin position="83"/>
        <end position="121"/>
    </location>
</feature>
<feature type="compositionally biased region" description="Gly residues" evidence="1">
    <location>
        <begin position="214"/>
        <end position="225"/>
    </location>
</feature>
<evidence type="ECO:0000256" key="1">
    <source>
        <dbReference type="SAM" id="MobiDB-lite"/>
    </source>
</evidence>